<organism evidence="2">
    <name type="scientific">Solivirus sp</name>
    <dbReference type="NCBI Taxonomy" id="2487772"/>
    <lineage>
        <taxon>Viruses</taxon>
        <taxon>Pithoviruses</taxon>
    </lineage>
</organism>
<evidence type="ECO:0008006" key="3">
    <source>
        <dbReference type="Google" id="ProtNLM"/>
    </source>
</evidence>
<protein>
    <recommendedName>
        <fullName evidence="3">Transmembrane protein</fullName>
    </recommendedName>
</protein>
<keyword evidence="1" id="KW-1133">Transmembrane helix</keyword>
<name>A0A3G5AFT0_9VIRU</name>
<gene>
    <name evidence="2" type="ORF">Solivirus4_27</name>
</gene>
<proteinExistence type="predicted"/>
<sequence>MSVVTTTPVVTAPVVTGSTITTAAPIGTISEGKVIVAGPAPSLQTVALSEKQTSNILFWVGIIILILLIIGIGVAIGYIVTRPVSNPITCVDQTGCNAGYYCSSSGICIAGGGGTSGSPCATDDNCRFGLSCIQGVCALEPTNSIITLCNPIGSLGKFTLSSTIQGKIYFLDITTTGAALVLTAPSTRTYSYTQATQILAVTDTSLSPTMTWPVSVSSASTNNGQPFATNSTGQPICISGANMSAVQLSLPCGSILEYAGITSTSTSGTAFFPAIPGTTTCNNYPPSGSSSTTSRQITFMITTL</sequence>
<dbReference type="EMBL" id="MK072492">
    <property type="protein sequence ID" value="AYV86066.1"/>
    <property type="molecule type" value="Genomic_DNA"/>
</dbReference>
<keyword evidence="1" id="KW-0812">Transmembrane</keyword>
<accession>A0A3G5AFT0</accession>
<feature type="transmembrane region" description="Helical" evidence="1">
    <location>
        <begin position="56"/>
        <end position="80"/>
    </location>
</feature>
<keyword evidence="1" id="KW-0472">Membrane</keyword>
<evidence type="ECO:0000256" key="1">
    <source>
        <dbReference type="SAM" id="Phobius"/>
    </source>
</evidence>
<reference evidence="2" key="1">
    <citation type="submission" date="2018-10" db="EMBL/GenBank/DDBJ databases">
        <title>Hidden diversity of soil giant viruses.</title>
        <authorList>
            <person name="Schulz F."/>
            <person name="Alteio L."/>
            <person name="Goudeau D."/>
            <person name="Ryan E.M."/>
            <person name="Malmstrom R.R."/>
            <person name="Blanchard J."/>
            <person name="Woyke T."/>
        </authorList>
    </citation>
    <scope>NUCLEOTIDE SEQUENCE</scope>
    <source>
        <strain evidence="2">SOV1</strain>
    </source>
</reference>
<evidence type="ECO:0000313" key="2">
    <source>
        <dbReference type="EMBL" id="AYV86066.1"/>
    </source>
</evidence>